<sequence>MHCQCLDHLVVGLDAETIVADSRAATRGFSPHPAAPRLLLLHAGDAERLDDECGLPVADVVDLRNLAAERTRSCQLKQIRLAGLTTEIILADTRSTSIDVARDA</sequence>
<dbReference type="Gene3D" id="3.30.420.10">
    <property type="entry name" value="Ribonuclease H-like superfamily/Ribonuclease H"/>
    <property type="match status" value="1"/>
</dbReference>
<protein>
    <submittedName>
        <fullName evidence="1">Uncharacterized protein</fullName>
    </submittedName>
</protein>
<dbReference type="InterPro" id="IPR036397">
    <property type="entry name" value="RNaseH_sf"/>
</dbReference>
<gene>
    <name evidence="1" type="ORF">CB5_LOCUS4985</name>
</gene>
<name>A0A6V7NTQ8_ANACO</name>
<evidence type="ECO:0000313" key="1">
    <source>
        <dbReference type="EMBL" id="CAD1821774.1"/>
    </source>
</evidence>
<dbReference type="EMBL" id="LR862141">
    <property type="protein sequence ID" value="CAD1821774.1"/>
    <property type="molecule type" value="Genomic_DNA"/>
</dbReference>
<dbReference type="GO" id="GO:0003676">
    <property type="term" value="F:nucleic acid binding"/>
    <property type="evidence" value="ECO:0007669"/>
    <property type="project" value="InterPro"/>
</dbReference>
<reference evidence="1" key="1">
    <citation type="submission" date="2020-07" db="EMBL/GenBank/DDBJ databases">
        <authorList>
            <person name="Lin J."/>
        </authorList>
    </citation>
    <scope>NUCLEOTIDE SEQUENCE</scope>
</reference>
<proteinExistence type="predicted"/>
<dbReference type="AlphaFoldDB" id="A0A6V7NTQ8"/>
<accession>A0A6V7NTQ8</accession>
<organism evidence="1">
    <name type="scientific">Ananas comosus var. bracteatus</name>
    <name type="common">red pineapple</name>
    <dbReference type="NCBI Taxonomy" id="296719"/>
    <lineage>
        <taxon>Eukaryota</taxon>
        <taxon>Viridiplantae</taxon>
        <taxon>Streptophyta</taxon>
        <taxon>Embryophyta</taxon>
        <taxon>Tracheophyta</taxon>
        <taxon>Spermatophyta</taxon>
        <taxon>Magnoliopsida</taxon>
        <taxon>Liliopsida</taxon>
        <taxon>Poales</taxon>
        <taxon>Bromeliaceae</taxon>
        <taxon>Bromelioideae</taxon>
        <taxon>Ananas</taxon>
    </lineage>
</organism>